<dbReference type="SUPFAM" id="SSF116726">
    <property type="entry name" value="TrkA C-terminal domain-like"/>
    <property type="match status" value="1"/>
</dbReference>
<feature type="domain" description="RCK N-terminal" evidence="8">
    <location>
        <begin position="421"/>
        <end position="538"/>
    </location>
</feature>
<reference evidence="11" key="1">
    <citation type="submission" date="2016-11" db="EMBL/GenBank/DDBJ databases">
        <authorList>
            <person name="Varghese N."/>
            <person name="Submissions S."/>
        </authorList>
    </citation>
    <scope>NUCLEOTIDE SEQUENCE [LARGE SCALE GENOMIC DNA]</scope>
    <source>
        <strain evidence="11">DSM 11003</strain>
    </source>
</reference>
<keyword evidence="3" id="KW-0813">Transport</keyword>
<feature type="transmembrane region" description="Helical" evidence="7">
    <location>
        <begin position="159"/>
        <end position="181"/>
    </location>
</feature>
<dbReference type="Gene3D" id="3.40.50.720">
    <property type="entry name" value="NAD(P)-binding Rossmann-like Domain"/>
    <property type="match status" value="1"/>
</dbReference>
<dbReference type="InterPro" id="IPR038770">
    <property type="entry name" value="Na+/solute_symporter_sf"/>
</dbReference>
<evidence type="ECO:0000256" key="1">
    <source>
        <dbReference type="ARBA" id="ARBA00004141"/>
    </source>
</evidence>
<name>A0A1M5Q9C9_9FIRM</name>
<evidence type="ECO:0000313" key="11">
    <source>
        <dbReference type="Proteomes" id="UP000242329"/>
    </source>
</evidence>
<evidence type="ECO:0000256" key="3">
    <source>
        <dbReference type="ARBA" id="ARBA00022448"/>
    </source>
</evidence>
<dbReference type="Pfam" id="PF00999">
    <property type="entry name" value="Na_H_Exchanger"/>
    <property type="match status" value="1"/>
</dbReference>
<feature type="transmembrane region" description="Helical" evidence="7">
    <location>
        <begin position="368"/>
        <end position="387"/>
    </location>
</feature>
<dbReference type="InterPro" id="IPR006037">
    <property type="entry name" value="RCK_C"/>
</dbReference>
<proteinExistence type="inferred from homology"/>
<evidence type="ECO:0000259" key="9">
    <source>
        <dbReference type="PROSITE" id="PS51202"/>
    </source>
</evidence>
<dbReference type="PROSITE" id="PS51202">
    <property type="entry name" value="RCK_C"/>
    <property type="match status" value="1"/>
</dbReference>
<dbReference type="PANTHER" id="PTHR42751:SF3">
    <property type="entry name" value="SODIUM_GLUTAMATE SYMPORTER"/>
    <property type="match status" value="1"/>
</dbReference>
<dbReference type="GO" id="GO:0016020">
    <property type="term" value="C:membrane"/>
    <property type="evidence" value="ECO:0007669"/>
    <property type="project" value="UniProtKB-SubCell"/>
</dbReference>
<evidence type="ECO:0000256" key="2">
    <source>
        <dbReference type="ARBA" id="ARBA00005551"/>
    </source>
</evidence>
<feature type="transmembrane region" description="Helical" evidence="7">
    <location>
        <begin position="305"/>
        <end position="327"/>
    </location>
</feature>
<evidence type="ECO:0000256" key="7">
    <source>
        <dbReference type="SAM" id="Phobius"/>
    </source>
</evidence>
<dbReference type="GO" id="GO:0006813">
    <property type="term" value="P:potassium ion transport"/>
    <property type="evidence" value="ECO:0007669"/>
    <property type="project" value="InterPro"/>
</dbReference>
<dbReference type="InterPro" id="IPR006153">
    <property type="entry name" value="Cation/H_exchanger_TM"/>
</dbReference>
<dbReference type="EMBL" id="FQWY01000031">
    <property type="protein sequence ID" value="SHH10695.1"/>
    <property type="molecule type" value="Genomic_DNA"/>
</dbReference>
<dbReference type="GO" id="GO:0008324">
    <property type="term" value="F:monoatomic cation transmembrane transporter activity"/>
    <property type="evidence" value="ECO:0007669"/>
    <property type="project" value="InterPro"/>
</dbReference>
<dbReference type="Gene3D" id="3.30.70.1450">
    <property type="entry name" value="Regulator of K+ conductance, C-terminal domain"/>
    <property type="match status" value="1"/>
</dbReference>
<comment type="subcellular location">
    <subcellularLocation>
        <location evidence="1">Membrane</location>
        <topology evidence="1">Multi-pass membrane protein</topology>
    </subcellularLocation>
</comment>
<feature type="transmembrane region" description="Helical" evidence="7">
    <location>
        <begin position="193"/>
        <end position="216"/>
    </location>
</feature>
<feature type="transmembrane region" description="Helical" evidence="7">
    <location>
        <begin position="228"/>
        <end position="261"/>
    </location>
</feature>
<comment type="similarity">
    <text evidence="2">Belongs to the monovalent cation:proton antiporter 2 (CPA2) transporter (TC 2.A.37) family.</text>
</comment>
<dbReference type="InterPro" id="IPR036721">
    <property type="entry name" value="RCK_C_sf"/>
</dbReference>
<dbReference type="PANTHER" id="PTHR42751">
    <property type="entry name" value="SODIUM/HYDROGEN EXCHANGER FAMILY/TRKA DOMAIN PROTEIN"/>
    <property type="match status" value="1"/>
</dbReference>
<dbReference type="SUPFAM" id="SSF51735">
    <property type="entry name" value="NAD(P)-binding Rossmann-fold domains"/>
    <property type="match status" value="1"/>
</dbReference>
<feature type="transmembrane region" description="Helical" evidence="7">
    <location>
        <begin position="333"/>
        <end position="356"/>
    </location>
</feature>
<sequence>MRRGKNREGEEGLEFAILKDIAIIFALAVGVLFICHRLNIPVIVGFLLTGVLAGPHGLGLVETSEHVHVIAEFGVILLLFSIGLEFSFKHLASIKKTILLGGSIQVGLTILFTFILAELAGLKANQAVFLGFLVSLSSTAIVLKQLTERADINTPHGKTALGILIYQDIIVVFMMLFTPFLGGGENVGPVTSILLKTVLIIVVVMLLTLYIIPPLLYQITRTQSRELFMLSIIAICFSVAWLTSSAGLSLALGAFLAGLIISESEYSHQALANIMPFIDTFTSLFFVSIGMLLDINFLAQHLGIIILLSLGIFLGKSIISAIATLLLGYPLRVAILAGLILFQVGEFSFILAQVGIEHQLISMDIYQGFLAAAIITMMLTPFVINMAPRVAVAIYKLPWPQRLLRGSLPEIEELEEELNLEDHLVIIGYGLNGKNLSRAAAYAGIPYVILEINADTVREEKKKGEPIYYGDATHELVLKHVNVEKARVVVIAISDSAATRRVTYIARKLSPMAYIIVRTRFVADMHDLYELGADQVIPEEYETSIEIFARVLARYMVPHEEIEAYIESVRREGYEMFRSLSREELKMMNRPDFFQGMEITSIRIPYNSILAGKKIEEVEIRKKYGVTVVAIQREKEIIPNPGGHDLILPDDILFLLGEKEKLHSFIHRFLPGR</sequence>
<dbReference type="InterPro" id="IPR003148">
    <property type="entry name" value="RCK_N"/>
</dbReference>
<protein>
    <submittedName>
        <fullName evidence="10">Kef-type potassium/proton antiporter, CPA2 family (TC 2.A.37.1)</fullName>
    </submittedName>
</protein>
<dbReference type="GO" id="GO:0015297">
    <property type="term" value="F:antiporter activity"/>
    <property type="evidence" value="ECO:0007669"/>
    <property type="project" value="InterPro"/>
</dbReference>
<gene>
    <name evidence="10" type="ORF">SAMN02745221_01697</name>
</gene>
<dbReference type="Pfam" id="PF02254">
    <property type="entry name" value="TrkA_N"/>
    <property type="match status" value="1"/>
</dbReference>
<dbReference type="Pfam" id="PF02080">
    <property type="entry name" value="TrkA_C"/>
    <property type="match status" value="1"/>
</dbReference>
<dbReference type="STRING" id="1123382.SAMN02745221_01697"/>
<evidence type="ECO:0000256" key="4">
    <source>
        <dbReference type="ARBA" id="ARBA00022692"/>
    </source>
</evidence>
<evidence type="ECO:0000259" key="8">
    <source>
        <dbReference type="PROSITE" id="PS51201"/>
    </source>
</evidence>
<organism evidence="10 11">
    <name type="scientific">Thermosyntropha lipolytica DSM 11003</name>
    <dbReference type="NCBI Taxonomy" id="1123382"/>
    <lineage>
        <taxon>Bacteria</taxon>
        <taxon>Bacillati</taxon>
        <taxon>Bacillota</taxon>
        <taxon>Clostridia</taxon>
        <taxon>Eubacteriales</taxon>
        <taxon>Syntrophomonadaceae</taxon>
        <taxon>Thermosyntropha</taxon>
    </lineage>
</organism>
<keyword evidence="11" id="KW-1185">Reference proteome</keyword>
<feature type="transmembrane region" description="Helical" evidence="7">
    <location>
        <begin position="21"/>
        <end position="47"/>
    </location>
</feature>
<feature type="transmembrane region" description="Helical" evidence="7">
    <location>
        <begin position="273"/>
        <end position="293"/>
    </location>
</feature>
<evidence type="ECO:0000313" key="10">
    <source>
        <dbReference type="EMBL" id="SHH10695.1"/>
    </source>
</evidence>
<evidence type="ECO:0000256" key="6">
    <source>
        <dbReference type="ARBA" id="ARBA00023136"/>
    </source>
</evidence>
<evidence type="ECO:0000256" key="5">
    <source>
        <dbReference type="ARBA" id="ARBA00022989"/>
    </source>
</evidence>
<dbReference type="Proteomes" id="UP000242329">
    <property type="component" value="Unassembled WGS sequence"/>
</dbReference>
<keyword evidence="6 7" id="KW-0472">Membrane</keyword>
<dbReference type="PROSITE" id="PS51201">
    <property type="entry name" value="RCK_N"/>
    <property type="match status" value="1"/>
</dbReference>
<feature type="transmembrane region" description="Helical" evidence="7">
    <location>
        <begin position="67"/>
        <end position="86"/>
    </location>
</feature>
<dbReference type="InterPro" id="IPR036291">
    <property type="entry name" value="NAD(P)-bd_dom_sf"/>
</dbReference>
<dbReference type="GO" id="GO:1902600">
    <property type="term" value="P:proton transmembrane transport"/>
    <property type="evidence" value="ECO:0007669"/>
    <property type="project" value="InterPro"/>
</dbReference>
<feature type="transmembrane region" description="Helical" evidence="7">
    <location>
        <begin position="127"/>
        <end position="147"/>
    </location>
</feature>
<feature type="transmembrane region" description="Helical" evidence="7">
    <location>
        <begin position="98"/>
        <end position="121"/>
    </location>
</feature>
<keyword evidence="4 7" id="KW-0812">Transmembrane</keyword>
<keyword evidence="5 7" id="KW-1133">Transmembrane helix</keyword>
<dbReference type="Gene3D" id="1.20.1530.20">
    <property type="match status" value="1"/>
</dbReference>
<dbReference type="AlphaFoldDB" id="A0A1M5Q9C9"/>
<feature type="domain" description="RCK C-terminal" evidence="9">
    <location>
        <begin position="585"/>
        <end position="671"/>
    </location>
</feature>
<accession>A0A1M5Q9C9</accession>